<comment type="caution">
    <text evidence="3">The sequence shown here is derived from an EMBL/GenBank/DDBJ whole genome shotgun (WGS) entry which is preliminary data.</text>
</comment>
<dbReference type="Proteomes" id="UP000323707">
    <property type="component" value="Unassembled WGS sequence"/>
</dbReference>
<dbReference type="AlphaFoldDB" id="A0A5M9QTF9"/>
<gene>
    <name evidence="3" type="ORF">F4V45_00210</name>
</gene>
<accession>A0A5M9QTF9</accession>
<name>A0A5M9QTF9_9HELI</name>
<feature type="chain" id="PRO_5024431906" evidence="1">
    <location>
        <begin position="24"/>
        <end position="794"/>
    </location>
</feature>
<feature type="signal peptide" evidence="1">
    <location>
        <begin position="1"/>
        <end position="23"/>
    </location>
</feature>
<feature type="domain" description="Autotransporter" evidence="2">
    <location>
        <begin position="526"/>
        <end position="794"/>
    </location>
</feature>
<dbReference type="PROSITE" id="PS51208">
    <property type="entry name" value="AUTOTRANSPORTER"/>
    <property type="match status" value="1"/>
</dbReference>
<dbReference type="RefSeq" id="WP_150336531.1">
    <property type="nucleotide sequence ID" value="NZ_JAERIX010000056.1"/>
</dbReference>
<dbReference type="InterPro" id="IPR036709">
    <property type="entry name" value="Autotransporte_beta_dom_sf"/>
</dbReference>
<organism evidence="3 4">
    <name type="scientific">Helicobacter canis</name>
    <dbReference type="NCBI Taxonomy" id="29419"/>
    <lineage>
        <taxon>Bacteria</taxon>
        <taxon>Pseudomonadati</taxon>
        <taxon>Campylobacterota</taxon>
        <taxon>Epsilonproteobacteria</taxon>
        <taxon>Campylobacterales</taxon>
        <taxon>Helicobacteraceae</taxon>
        <taxon>Helicobacter</taxon>
    </lineage>
</organism>
<sequence length="794" mass="84148">MRAFAALCLCAVCLCADSIASYAMPAFITLTPNTNKQDTTLSQAGNGEQTFFHARSFSIKGASNATYTLSANDKTTHFQSAGIQLTDTAKVALMGYHTLSFGNGSSLVLDSSSSLFVILSDKSLINPQASEYGGESKVRFGEHSKLLLAQNSQASFSQLRLFIHDGEVLIENGASLSIEADKAIRFQHKLQNNGGTLTLKGNIYNVGNTRGLTPNDYTTTAQFVSHNGTITIDGDFYNGGQTDKGVDSTGGGSGLNPFDSAFGGGGDLVLYGGTMSVSGQLISQQGGNLTIDGDLLKPKDSSIKLYGSVLEVQKGVQNKQASTIIFGTYNGKLGQIKGDITNNGTILVESKGLSLGKHTFIQGTLTNQGALSLTQAQHDFLTITLVDSNTALTITRKEDAIHAFDNKLGANAPILQALDSALEQANMGSIYTYGGEEALSGLVSDTQGLLAAQQAMPLATLESLQAHHITATPLSPQTLAKLNATQAYARLAYNSAPLPKHQPRAMPKSYAPYQNALLATPSYVYAPQRRIALDMRALGGGVFGKYGAGGLVGLEAGASAQIFGHNLRLGGSFLYNTLGQNLTTTSTKNTSYAFGLSLSDTIAWKSLELDLGLLGSLGTFETQNSIAISGARLDSSSSFLASRFMGEVALGYRFFMGSAFFKPYASVRQYLLTQHNANAQGDALQAATQAYTDYMINIGFGAQSGVAFSVFRGVGILTARVDYEPHLYNTKQKAAISLGSTSIPIALPYSDRLALGANAHYQLRRSTMGFELFYTRAFAGVHSLGGSAIVAYRF</sequence>
<dbReference type="InterPro" id="IPR005546">
    <property type="entry name" value="Autotransporte_beta"/>
</dbReference>
<evidence type="ECO:0000256" key="1">
    <source>
        <dbReference type="SAM" id="SignalP"/>
    </source>
</evidence>
<dbReference type="EMBL" id="VXKE01000001">
    <property type="protein sequence ID" value="KAA8711441.1"/>
    <property type="molecule type" value="Genomic_DNA"/>
</dbReference>
<keyword evidence="1" id="KW-0732">Signal</keyword>
<evidence type="ECO:0000313" key="3">
    <source>
        <dbReference type="EMBL" id="KAA8711441.1"/>
    </source>
</evidence>
<protein>
    <submittedName>
        <fullName evidence="3">Autotransporter outer membrane beta-barrel domain-containing protein</fullName>
    </submittedName>
</protein>
<reference evidence="3 4" key="1">
    <citation type="submission" date="2019-09" db="EMBL/GenBank/DDBJ databases">
        <title>Draft genome sequence of various Type strains from the CCUG.</title>
        <authorList>
            <person name="Pineiro-Iglesias B."/>
            <person name="Tunovic T."/>
            <person name="Unosson C."/>
            <person name="Inganas E."/>
            <person name="Ohlen M."/>
            <person name="Cardew S."/>
            <person name="Jensie-Markopoulos S."/>
            <person name="Salva-Serra F."/>
            <person name="Jaen-Luchoro D."/>
            <person name="Karlsson R."/>
            <person name="Svensson-Stadler L."/>
            <person name="Chun J."/>
            <person name="Moore E."/>
        </authorList>
    </citation>
    <scope>NUCLEOTIDE SEQUENCE [LARGE SCALE GENOMIC DNA]</scope>
    <source>
        <strain evidence="3 4">CCUG 32756T</strain>
    </source>
</reference>
<evidence type="ECO:0000259" key="2">
    <source>
        <dbReference type="PROSITE" id="PS51208"/>
    </source>
</evidence>
<proteinExistence type="predicted"/>
<evidence type="ECO:0000313" key="4">
    <source>
        <dbReference type="Proteomes" id="UP000323707"/>
    </source>
</evidence>
<dbReference type="SUPFAM" id="SSF103515">
    <property type="entry name" value="Autotransporter"/>
    <property type="match status" value="1"/>
</dbReference>